<feature type="compositionally biased region" description="Basic residues" evidence="1">
    <location>
        <begin position="25"/>
        <end position="35"/>
    </location>
</feature>
<name>A0AAD8S2F3_LOLMU</name>
<gene>
    <name evidence="2" type="ORF">QYE76_061498</name>
</gene>
<organism evidence="2 3">
    <name type="scientific">Lolium multiflorum</name>
    <name type="common">Italian ryegrass</name>
    <name type="synonym">Lolium perenne subsp. multiflorum</name>
    <dbReference type="NCBI Taxonomy" id="4521"/>
    <lineage>
        <taxon>Eukaryota</taxon>
        <taxon>Viridiplantae</taxon>
        <taxon>Streptophyta</taxon>
        <taxon>Embryophyta</taxon>
        <taxon>Tracheophyta</taxon>
        <taxon>Spermatophyta</taxon>
        <taxon>Magnoliopsida</taxon>
        <taxon>Liliopsida</taxon>
        <taxon>Poales</taxon>
        <taxon>Poaceae</taxon>
        <taxon>BOP clade</taxon>
        <taxon>Pooideae</taxon>
        <taxon>Poodae</taxon>
        <taxon>Poeae</taxon>
        <taxon>Poeae Chloroplast Group 2 (Poeae type)</taxon>
        <taxon>Loliodinae</taxon>
        <taxon>Loliinae</taxon>
        <taxon>Lolium</taxon>
    </lineage>
</organism>
<accession>A0AAD8S2F3</accession>
<sequence>MSAPPPLQQRRASATPPPAYERRRSPSRGRSRVRHGGGEVMVQREVIREMTSGGGGGTSLVFPMLKRGDYTNWAMVMEVNLQAALLWDAIEDAAVSRREDKQALAALLRSTPPEMHPMLIGKGSAKAAWEAIKVQHQGNDRVRDSRMRRLRTEFETIAFKDGERIDEFGLRITNLAATMRSLGDTCDDEKIVRKFLSVVPNQFVQIAFSMETMMNPATLTVEEVVGHLRAVEDRLNPEQGTTASGGNLLLTEKQWEDRRRKQRGSDSGGNGGGGQKGGKPPPKSSLSQGSSGNVDRVNCHYCGKKGH</sequence>
<dbReference type="AlphaFoldDB" id="A0AAD8S2F3"/>
<reference evidence="2" key="1">
    <citation type="submission" date="2023-07" db="EMBL/GenBank/DDBJ databases">
        <title>A chromosome-level genome assembly of Lolium multiflorum.</title>
        <authorList>
            <person name="Chen Y."/>
            <person name="Copetti D."/>
            <person name="Kolliker R."/>
            <person name="Studer B."/>
        </authorList>
    </citation>
    <scope>NUCLEOTIDE SEQUENCE</scope>
    <source>
        <strain evidence="2">02402/16</strain>
        <tissue evidence="2">Leaf</tissue>
    </source>
</reference>
<dbReference type="PANTHER" id="PTHR35317:SF38">
    <property type="entry name" value="RNA-DIRECTED DNA POLYMERASE"/>
    <property type="match status" value="1"/>
</dbReference>
<dbReference type="EMBL" id="JAUUTY010000004">
    <property type="protein sequence ID" value="KAK1643693.1"/>
    <property type="molecule type" value="Genomic_DNA"/>
</dbReference>
<dbReference type="Proteomes" id="UP001231189">
    <property type="component" value="Unassembled WGS sequence"/>
</dbReference>
<comment type="caution">
    <text evidence="2">The sequence shown here is derived from an EMBL/GenBank/DDBJ whole genome shotgun (WGS) entry which is preliminary data.</text>
</comment>
<keyword evidence="3" id="KW-1185">Reference proteome</keyword>
<proteinExistence type="predicted"/>
<evidence type="ECO:0000313" key="3">
    <source>
        <dbReference type="Proteomes" id="UP001231189"/>
    </source>
</evidence>
<feature type="compositionally biased region" description="Gly residues" evidence="1">
    <location>
        <begin position="266"/>
        <end position="277"/>
    </location>
</feature>
<evidence type="ECO:0000256" key="1">
    <source>
        <dbReference type="SAM" id="MobiDB-lite"/>
    </source>
</evidence>
<evidence type="ECO:0000313" key="2">
    <source>
        <dbReference type="EMBL" id="KAK1643693.1"/>
    </source>
</evidence>
<dbReference type="Pfam" id="PF14223">
    <property type="entry name" value="Retrotran_gag_2"/>
    <property type="match status" value="1"/>
</dbReference>
<protein>
    <submittedName>
        <fullName evidence="2">Uncharacterized protein</fullName>
    </submittedName>
</protein>
<feature type="region of interest" description="Disordered" evidence="1">
    <location>
        <begin position="1"/>
        <end position="38"/>
    </location>
</feature>
<feature type="region of interest" description="Disordered" evidence="1">
    <location>
        <begin position="235"/>
        <end position="307"/>
    </location>
</feature>
<dbReference type="PANTHER" id="PTHR35317">
    <property type="entry name" value="OS04G0629600 PROTEIN"/>
    <property type="match status" value="1"/>
</dbReference>